<organism evidence="7 8">
    <name type="scientific">Bacillus taeanensis</name>
    <dbReference type="NCBI Taxonomy" id="273032"/>
    <lineage>
        <taxon>Bacteria</taxon>
        <taxon>Bacillati</taxon>
        <taxon>Bacillota</taxon>
        <taxon>Bacilli</taxon>
        <taxon>Bacillales</taxon>
        <taxon>Bacillaceae</taxon>
        <taxon>Bacillus</taxon>
    </lineage>
</organism>
<dbReference type="NCBIfam" id="TIGR01766">
    <property type="entry name" value="IS200/IS605 family accessory protein TnpB-like domain"/>
    <property type="match status" value="1"/>
</dbReference>
<dbReference type="InterPro" id="IPR010095">
    <property type="entry name" value="Cas12f1-like_TNB"/>
</dbReference>
<evidence type="ECO:0000256" key="3">
    <source>
        <dbReference type="ARBA" id="ARBA00023125"/>
    </source>
</evidence>
<dbReference type="AlphaFoldDB" id="A0A366XQW0"/>
<evidence type="ECO:0000256" key="1">
    <source>
        <dbReference type="ARBA" id="ARBA00008761"/>
    </source>
</evidence>
<keyword evidence="4" id="KW-0233">DNA recombination</keyword>
<dbReference type="GO" id="GO:0003677">
    <property type="term" value="F:DNA binding"/>
    <property type="evidence" value="ECO:0007669"/>
    <property type="project" value="UniProtKB-KW"/>
</dbReference>
<dbReference type="PANTHER" id="PTHR36172:SF1">
    <property type="entry name" value="RESOLVASE-RELATED"/>
    <property type="match status" value="1"/>
</dbReference>
<name>A0A366XQW0_9BACI</name>
<reference evidence="7 8" key="1">
    <citation type="submission" date="2018-07" db="EMBL/GenBank/DDBJ databases">
        <title>Lottiidibacillus patelloidae gen. nov., sp. nov., isolated from the intestinal tract of a marine limpet and the reclassification of B. taeanensis BH030017T, B. algicola KMM 3737T and B. hwajinpoensis SW-72T as genus Lottiidibacillus.</title>
        <authorList>
            <person name="Liu R."/>
            <person name="Huang Z."/>
        </authorList>
    </citation>
    <scope>NUCLEOTIDE SEQUENCE [LARGE SCALE GENOMIC DNA]</scope>
    <source>
        <strain evidence="7 8">BH030017</strain>
    </source>
</reference>
<evidence type="ECO:0000256" key="4">
    <source>
        <dbReference type="ARBA" id="ARBA00023172"/>
    </source>
</evidence>
<dbReference type="GO" id="GO:0006310">
    <property type="term" value="P:DNA recombination"/>
    <property type="evidence" value="ECO:0007669"/>
    <property type="project" value="UniProtKB-KW"/>
</dbReference>
<evidence type="ECO:0000313" key="7">
    <source>
        <dbReference type="EMBL" id="RBW68512.1"/>
    </source>
</evidence>
<protein>
    <submittedName>
        <fullName evidence="7">Transposase</fullName>
    </submittedName>
</protein>
<dbReference type="GO" id="GO:0032196">
    <property type="term" value="P:transposition"/>
    <property type="evidence" value="ECO:0007669"/>
    <property type="project" value="UniProtKB-KW"/>
</dbReference>
<dbReference type="Pfam" id="PF01385">
    <property type="entry name" value="OrfB_IS605"/>
    <property type="match status" value="1"/>
</dbReference>
<feature type="domain" description="Cas12f1-like TNB" evidence="6">
    <location>
        <begin position="303"/>
        <end position="365"/>
    </location>
</feature>
<dbReference type="Proteomes" id="UP000253314">
    <property type="component" value="Unassembled WGS sequence"/>
</dbReference>
<dbReference type="OrthoDB" id="4278026at2"/>
<evidence type="ECO:0000259" key="6">
    <source>
        <dbReference type="Pfam" id="PF07282"/>
    </source>
</evidence>
<gene>
    <name evidence="7" type="ORF">DS031_16185</name>
</gene>
<keyword evidence="2" id="KW-0815">Transposition</keyword>
<evidence type="ECO:0000259" key="5">
    <source>
        <dbReference type="Pfam" id="PF01385"/>
    </source>
</evidence>
<evidence type="ECO:0000313" key="8">
    <source>
        <dbReference type="Proteomes" id="UP000253314"/>
    </source>
</evidence>
<accession>A0A366XQW0</accession>
<comment type="similarity">
    <text evidence="1">In the C-terminal section; belongs to the transposase 35 family.</text>
</comment>
<dbReference type="NCBIfam" id="NF040570">
    <property type="entry name" value="guided_TnpB"/>
    <property type="match status" value="1"/>
</dbReference>
<dbReference type="InterPro" id="IPR001959">
    <property type="entry name" value="Transposase"/>
</dbReference>
<proteinExistence type="inferred from homology"/>
<keyword evidence="3" id="KW-0238">DNA-binding</keyword>
<sequence>MYRTMKVPFSASADTIQKLFDIRRLCAVVWNDCVQIARYYYRLGGGWITKSDLQTEIKGLYPLHSQTIQAVAHKFLQAREGAQKARKSGFNVRYPWKHKFVFNPKWVGQSFTLQGKKITLSLGIWNGKRQPKVTLKLPKVPPGNVKEIELVYDRKWLICLSYETNTEEESPKQQGITASIDPGEIHTIASVTENGDSLVITGRYLRSIHRLRNKKLKELQKLMSRCKKGSRQWRKYNRAKKYVLSKSDEQLKDALHKTTKQFVDWCLQHDVHHVVIGDVEGVQRNTKKKRSKKTNQKLSNWSFGKLYTLLVYKLKARGMTIEKVDEHFTSQTCPVCGNRKKVSDRTYQCPCGYKEHRDLHGARNILTKQLYGKMIYYPLHDPIYVRPTYLQPAVSA</sequence>
<comment type="caution">
    <text evidence="7">The sequence shown here is derived from an EMBL/GenBank/DDBJ whole genome shotgun (WGS) entry which is preliminary data.</text>
</comment>
<dbReference type="RefSeq" id="WP_113807110.1">
    <property type="nucleotide sequence ID" value="NZ_QOCW01000019.1"/>
</dbReference>
<keyword evidence="8" id="KW-1185">Reference proteome</keyword>
<dbReference type="Pfam" id="PF07282">
    <property type="entry name" value="Cas12f1-like_TNB"/>
    <property type="match status" value="1"/>
</dbReference>
<feature type="domain" description="Probable transposase IS891/IS1136/IS1341" evidence="5">
    <location>
        <begin position="162"/>
        <end position="281"/>
    </location>
</feature>
<dbReference type="InterPro" id="IPR051491">
    <property type="entry name" value="Recombinase/Transposase-rel"/>
</dbReference>
<evidence type="ECO:0000256" key="2">
    <source>
        <dbReference type="ARBA" id="ARBA00022578"/>
    </source>
</evidence>
<dbReference type="EMBL" id="QOCW01000019">
    <property type="protein sequence ID" value="RBW68512.1"/>
    <property type="molecule type" value="Genomic_DNA"/>
</dbReference>
<dbReference type="PANTHER" id="PTHR36172">
    <property type="match status" value="1"/>
</dbReference>